<sequence length="117" mass="12768">MTGRPAESLFGLFRIVPNAGVGLRCSQVMSVSVKPWLAARQPSSKRRGAPGDDQAVPRTVPQARARGGERIGTEVTAVRQTPERFAVITVDARCRVTTRYSRRHIDLQRVATALCPA</sequence>
<proteinExistence type="predicted"/>
<evidence type="ECO:0000256" key="1">
    <source>
        <dbReference type="SAM" id="MobiDB-lite"/>
    </source>
</evidence>
<dbReference type="Proteomes" id="UP001500037">
    <property type="component" value="Unassembled WGS sequence"/>
</dbReference>
<comment type="caution">
    <text evidence="2">The sequence shown here is derived from an EMBL/GenBank/DDBJ whole genome shotgun (WGS) entry which is preliminary data.</text>
</comment>
<evidence type="ECO:0000313" key="2">
    <source>
        <dbReference type="EMBL" id="GAA1234439.1"/>
    </source>
</evidence>
<gene>
    <name evidence="2" type="ORF">GCM10009665_25810</name>
</gene>
<accession>A0ABN1W846</accession>
<evidence type="ECO:0000313" key="3">
    <source>
        <dbReference type="Proteomes" id="UP001500037"/>
    </source>
</evidence>
<feature type="region of interest" description="Disordered" evidence="1">
    <location>
        <begin position="39"/>
        <end position="73"/>
    </location>
</feature>
<keyword evidence="3" id="KW-1185">Reference proteome</keyword>
<protein>
    <submittedName>
        <fullName evidence="2">Uncharacterized protein</fullName>
    </submittedName>
</protein>
<reference evidence="2 3" key="1">
    <citation type="journal article" date="2019" name="Int. J. Syst. Evol. Microbiol.">
        <title>The Global Catalogue of Microorganisms (GCM) 10K type strain sequencing project: providing services to taxonomists for standard genome sequencing and annotation.</title>
        <authorList>
            <consortium name="The Broad Institute Genomics Platform"/>
            <consortium name="The Broad Institute Genome Sequencing Center for Infectious Disease"/>
            <person name="Wu L."/>
            <person name="Ma J."/>
        </authorList>
    </citation>
    <scope>NUCLEOTIDE SEQUENCE [LARGE SCALE GENOMIC DNA]</scope>
    <source>
        <strain evidence="2 3">JCM 13004</strain>
    </source>
</reference>
<dbReference type="InterPro" id="IPR049979">
    <property type="entry name" value="Cys_resp_CS_actino"/>
</dbReference>
<organism evidence="2 3">
    <name type="scientific">Kitasatospora nipponensis</name>
    <dbReference type="NCBI Taxonomy" id="258049"/>
    <lineage>
        <taxon>Bacteria</taxon>
        <taxon>Bacillati</taxon>
        <taxon>Actinomycetota</taxon>
        <taxon>Actinomycetes</taxon>
        <taxon>Kitasatosporales</taxon>
        <taxon>Streptomycetaceae</taxon>
        <taxon>Kitasatospora</taxon>
    </lineage>
</organism>
<name>A0ABN1W846_9ACTN</name>
<dbReference type="EMBL" id="BAAALF010000035">
    <property type="protein sequence ID" value="GAA1234439.1"/>
    <property type="molecule type" value="Genomic_DNA"/>
</dbReference>
<dbReference type="NCBIfam" id="NF042934">
    <property type="entry name" value="cis_reg_atten"/>
    <property type="match status" value="1"/>
</dbReference>